<feature type="region of interest" description="Disordered" evidence="1">
    <location>
        <begin position="472"/>
        <end position="491"/>
    </location>
</feature>
<feature type="compositionally biased region" description="Low complexity" evidence="1">
    <location>
        <begin position="421"/>
        <end position="430"/>
    </location>
</feature>
<evidence type="ECO:0000256" key="2">
    <source>
        <dbReference type="SAM" id="Phobius"/>
    </source>
</evidence>
<organism evidence="4 5">
    <name type="scientific">Deinococcus aluminii</name>
    <dbReference type="NCBI Taxonomy" id="1656885"/>
    <lineage>
        <taxon>Bacteria</taxon>
        <taxon>Thermotogati</taxon>
        <taxon>Deinococcota</taxon>
        <taxon>Deinococci</taxon>
        <taxon>Deinococcales</taxon>
        <taxon>Deinococcaceae</taxon>
        <taxon>Deinococcus</taxon>
    </lineage>
</organism>
<feature type="transmembrane region" description="Helical" evidence="2">
    <location>
        <begin position="249"/>
        <end position="269"/>
    </location>
</feature>
<proteinExistence type="predicted"/>
<keyword evidence="5" id="KW-1185">Reference proteome</keyword>
<feature type="transmembrane region" description="Helical" evidence="2">
    <location>
        <begin position="276"/>
        <end position="297"/>
    </location>
</feature>
<evidence type="ECO:0000256" key="3">
    <source>
        <dbReference type="SAM" id="SignalP"/>
    </source>
</evidence>
<keyword evidence="2" id="KW-0812">Transmembrane</keyword>
<feature type="transmembrane region" description="Helical" evidence="2">
    <location>
        <begin position="361"/>
        <end position="383"/>
    </location>
</feature>
<dbReference type="Proteomes" id="UP001404956">
    <property type="component" value="Unassembled WGS sequence"/>
</dbReference>
<dbReference type="RefSeq" id="WP_345454734.1">
    <property type="nucleotide sequence ID" value="NZ_BAABRV010000005.1"/>
</dbReference>
<accession>A0ABP9XEV0</accession>
<feature type="transmembrane region" description="Helical" evidence="2">
    <location>
        <begin position="107"/>
        <end position="124"/>
    </location>
</feature>
<keyword evidence="2" id="KW-1133">Transmembrane helix</keyword>
<feature type="transmembrane region" description="Helical" evidence="2">
    <location>
        <begin position="221"/>
        <end position="243"/>
    </location>
</feature>
<feature type="transmembrane region" description="Helical" evidence="2">
    <location>
        <begin position="75"/>
        <end position="95"/>
    </location>
</feature>
<feature type="chain" id="PRO_5046376458" description="Type IV secretion system protein" evidence="3">
    <location>
        <begin position="22"/>
        <end position="491"/>
    </location>
</feature>
<evidence type="ECO:0000313" key="4">
    <source>
        <dbReference type="EMBL" id="GAA5533900.1"/>
    </source>
</evidence>
<evidence type="ECO:0008006" key="6">
    <source>
        <dbReference type="Google" id="ProtNLM"/>
    </source>
</evidence>
<protein>
    <recommendedName>
        <fullName evidence="6">Type IV secretion system protein</fullName>
    </recommendedName>
</protein>
<keyword evidence="3" id="KW-0732">Signal</keyword>
<feature type="compositionally biased region" description="Gly residues" evidence="1">
    <location>
        <begin position="431"/>
        <end position="450"/>
    </location>
</feature>
<comment type="caution">
    <text evidence="4">The sequence shown here is derived from an EMBL/GenBank/DDBJ whole genome shotgun (WGS) entry which is preliminary data.</text>
</comment>
<feature type="region of interest" description="Disordered" evidence="1">
    <location>
        <begin position="421"/>
        <end position="455"/>
    </location>
</feature>
<name>A0ABP9XEV0_9DEIO</name>
<sequence length="491" mass="51206">MIRRLLTVLALLLTLAAPALAAQTQQPNDGGVVCQTLADRSGPADGGNRVNLETFVPDPGCWLQESAKEIYNRNLYGVTAKIGMFIVVASILIAALKSIPAASPTTFMKALALGAIIFSALLTYDRKMGGGWFVAETAMSAWTMTYTASSRVGQAILDQTVLQKTADLTLAFGRYVQSTAVIQSVATYNSVAGDETDPATLENAWRNLQGKMDARSSPFQVKGLGAITYFLMLGIFSVFAALVYSSGMLVLLAVLAFPIVLALSTLGSLQLLKTTGVIWLSNVVIILVLPIFMAILLSTTLSSPINTLQDNVTYNAQLASEAAAQVKAKIDACPRVFTVVCRLDTGLKSMVATVQDTLETAFMGVLVGGFAVVVAFTIAMTQLRRIPAAIERIFGGMGGGESSGAHTDFFIGRKQVQRVTNTQNNQQGGQARPGGGGPRMGGAGGGGAPVAGGAVSPNPSVTAAMIITSTTVQSGQRVAAQGGNSANRSTP</sequence>
<dbReference type="EMBL" id="BAABRV010000005">
    <property type="protein sequence ID" value="GAA5533900.1"/>
    <property type="molecule type" value="Genomic_DNA"/>
</dbReference>
<keyword evidence="2" id="KW-0472">Membrane</keyword>
<feature type="signal peptide" evidence="3">
    <location>
        <begin position="1"/>
        <end position="21"/>
    </location>
</feature>
<gene>
    <name evidence="4" type="ORF">Dalu01_02308</name>
</gene>
<evidence type="ECO:0000256" key="1">
    <source>
        <dbReference type="SAM" id="MobiDB-lite"/>
    </source>
</evidence>
<evidence type="ECO:0000313" key="5">
    <source>
        <dbReference type="Proteomes" id="UP001404956"/>
    </source>
</evidence>
<reference evidence="4 5" key="1">
    <citation type="submission" date="2024-02" db="EMBL/GenBank/DDBJ databases">
        <title>Deinococcus aluminii NBRC 112889.</title>
        <authorList>
            <person name="Ichikawa N."/>
            <person name="Katano-Makiyama Y."/>
            <person name="Hidaka K."/>
        </authorList>
    </citation>
    <scope>NUCLEOTIDE SEQUENCE [LARGE SCALE GENOMIC DNA]</scope>
    <source>
        <strain evidence="4 5">NBRC 112889</strain>
    </source>
</reference>